<dbReference type="Proteomes" id="UP001179280">
    <property type="component" value="Unassembled WGS sequence"/>
</dbReference>
<reference evidence="1" key="1">
    <citation type="submission" date="2021-01" db="EMBL/GenBank/DDBJ databases">
        <title>Genomic Encyclopedia of Type Strains, Phase IV (KMG-IV): sequencing the most valuable type-strain genomes for metagenomic binning, comparative biology and taxonomic classification.</title>
        <authorList>
            <person name="Goeker M."/>
        </authorList>
    </citation>
    <scope>NUCLEOTIDE SEQUENCE</scope>
    <source>
        <strain evidence="1">DSM 21943</strain>
    </source>
</reference>
<protein>
    <submittedName>
        <fullName evidence="1">Uncharacterized protein YqgQ</fullName>
    </submittedName>
</protein>
<dbReference type="Pfam" id="PF06014">
    <property type="entry name" value="YqgQ-like"/>
    <property type="match status" value="1"/>
</dbReference>
<dbReference type="InterPro" id="IPR009256">
    <property type="entry name" value="YqgQ-like"/>
</dbReference>
<evidence type="ECO:0000313" key="2">
    <source>
        <dbReference type="Proteomes" id="UP001179280"/>
    </source>
</evidence>
<dbReference type="Gene3D" id="1.10.287.760">
    <property type="entry name" value="YqgQ-like"/>
    <property type="match status" value="1"/>
</dbReference>
<name>A0ABS2SUK0_9BACI</name>
<organism evidence="1 2">
    <name type="scientific">Shouchella xiaoxiensis</name>
    <dbReference type="NCBI Taxonomy" id="766895"/>
    <lineage>
        <taxon>Bacteria</taxon>
        <taxon>Bacillati</taxon>
        <taxon>Bacillota</taxon>
        <taxon>Bacilli</taxon>
        <taxon>Bacillales</taxon>
        <taxon>Bacillaceae</taxon>
        <taxon>Shouchella</taxon>
    </lineage>
</organism>
<sequence>MKTVVDLRQLLKQYGSFIYTRDRKLDLQLMLEEVKELYQYGMISIEEYQKAVLVIRHEEQLIQ</sequence>
<dbReference type="EMBL" id="JAFBCV010000003">
    <property type="protein sequence ID" value="MBM7838149.1"/>
    <property type="molecule type" value="Genomic_DNA"/>
</dbReference>
<dbReference type="InterPro" id="IPR023164">
    <property type="entry name" value="YqgQ-like_sf"/>
</dbReference>
<comment type="caution">
    <text evidence="1">The sequence shown here is derived from an EMBL/GenBank/DDBJ whole genome shotgun (WGS) entry which is preliminary data.</text>
</comment>
<dbReference type="SUPFAM" id="SSF158379">
    <property type="entry name" value="YqgQ-like"/>
    <property type="match status" value="1"/>
</dbReference>
<evidence type="ECO:0000313" key="1">
    <source>
        <dbReference type="EMBL" id="MBM7838149.1"/>
    </source>
</evidence>
<keyword evidence="2" id="KW-1185">Reference proteome</keyword>
<accession>A0ABS2SUK0</accession>
<gene>
    <name evidence="1" type="ORF">JOC54_001380</name>
</gene>
<proteinExistence type="predicted"/>
<dbReference type="RefSeq" id="WP_054793954.1">
    <property type="nucleotide sequence ID" value="NZ_JAFBCV010000003.1"/>
</dbReference>